<feature type="region of interest" description="Disordered" evidence="1">
    <location>
        <begin position="62"/>
        <end position="81"/>
    </location>
</feature>
<evidence type="ECO:0000313" key="3">
    <source>
        <dbReference type="Proteomes" id="UP001054945"/>
    </source>
</evidence>
<name>A0AAV4QH68_CAEEX</name>
<feature type="compositionally biased region" description="Basic and acidic residues" evidence="1">
    <location>
        <begin position="63"/>
        <end position="81"/>
    </location>
</feature>
<comment type="caution">
    <text evidence="2">The sequence shown here is derived from an EMBL/GenBank/DDBJ whole genome shotgun (WGS) entry which is preliminary data.</text>
</comment>
<protein>
    <submittedName>
        <fullName evidence="2">Uncharacterized protein</fullName>
    </submittedName>
</protein>
<evidence type="ECO:0000313" key="2">
    <source>
        <dbReference type="EMBL" id="GIY07607.1"/>
    </source>
</evidence>
<sequence>MQKKYESSSLQTNSRTLDGNELRHLTTPLLMRLSCKLICPGSDVDNEILFSLSHFVDSGDGEEYTKEEDLHPKSGDRLFCE</sequence>
<keyword evidence="3" id="KW-1185">Reference proteome</keyword>
<accession>A0AAV4QH68</accession>
<evidence type="ECO:0000256" key="1">
    <source>
        <dbReference type="SAM" id="MobiDB-lite"/>
    </source>
</evidence>
<dbReference type="Proteomes" id="UP001054945">
    <property type="component" value="Unassembled WGS sequence"/>
</dbReference>
<dbReference type="EMBL" id="BPLR01006130">
    <property type="protein sequence ID" value="GIY07607.1"/>
    <property type="molecule type" value="Genomic_DNA"/>
</dbReference>
<reference evidence="2 3" key="1">
    <citation type="submission" date="2021-06" db="EMBL/GenBank/DDBJ databases">
        <title>Caerostris extrusa draft genome.</title>
        <authorList>
            <person name="Kono N."/>
            <person name="Arakawa K."/>
        </authorList>
    </citation>
    <scope>NUCLEOTIDE SEQUENCE [LARGE SCALE GENOMIC DNA]</scope>
</reference>
<dbReference type="AlphaFoldDB" id="A0AAV4QH68"/>
<organism evidence="2 3">
    <name type="scientific">Caerostris extrusa</name>
    <name type="common">Bark spider</name>
    <name type="synonym">Caerostris bankana</name>
    <dbReference type="NCBI Taxonomy" id="172846"/>
    <lineage>
        <taxon>Eukaryota</taxon>
        <taxon>Metazoa</taxon>
        <taxon>Ecdysozoa</taxon>
        <taxon>Arthropoda</taxon>
        <taxon>Chelicerata</taxon>
        <taxon>Arachnida</taxon>
        <taxon>Araneae</taxon>
        <taxon>Araneomorphae</taxon>
        <taxon>Entelegynae</taxon>
        <taxon>Araneoidea</taxon>
        <taxon>Araneidae</taxon>
        <taxon>Caerostris</taxon>
    </lineage>
</organism>
<proteinExistence type="predicted"/>
<gene>
    <name evidence="2" type="ORF">CEXT_526791</name>
</gene>